<dbReference type="GO" id="GO:0009307">
    <property type="term" value="P:DNA restriction-modification system"/>
    <property type="evidence" value="ECO:0007669"/>
    <property type="project" value="UniProtKB-KW"/>
</dbReference>
<dbReference type="Gene3D" id="3.40.50.150">
    <property type="entry name" value="Vaccinia Virus protein VP39"/>
    <property type="match status" value="1"/>
</dbReference>
<dbReference type="Gene3D" id="3.90.120.10">
    <property type="entry name" value="DNA Methylase, subunit A, domain 2"/>
    <property type="match status" value="1"/>
</dbReference>
<dbReference type="PROSITE" id="PS51679">
    <property type="entry name" value="SAM_MT_C5"/>
    <property type="match status" value="1"/>
</dbReference>
<keyword evidence="4" id="KW-0680">Restriction system</keyword>
<gene>
    <name evidence="8" type="ORF">AERYTH_10900</name>
</gene>
<dbReference type="InterPro" id="IPR029063">
    <property type="entry name" value="SAM-dependent_MTases_sf"/>
</dbReference>
<dbReference type="InterPro" id="IPR001525">
    <property type="entry name" value="C5_MeTfrase"/>
</dbReference>
<evidence type="ECO:0000256" key="4">
    <source>
        <dbReference type="ARBA" id="ARBA00022747"/>
    </source>
</evidence>
<name>A0A0U4CQ30_9ACTN</name>
<dbReference type="OrthoDB" id="9813719at2"/>
<dbReference type="RefSeq" id="WP_067858443.1">
    <property type="nucleotide sequence ID" value="NZ_CP011502.1"/>
</dbReference>
<dbReference type="STRING" id="2041.AERYTH_10900"/>
<proteinExistence type="inferred from homology"/>
<dbReference type="AlphaFoldDB" id="A0A0U4CQ30"/>
<evidence type="ECO:0000256" key="5">
    <source>
        <dbReference type="PROSITE-ProRule" id="PRU01016"/>
    </source>
</evidence>
<evidence type="ECO:0000256" key="1">
    <source>
        <dbReference type="ARBA" id="ARBA00022603"/>
    </source>
</evidence>
<dbReference type="Proteomes" id="UP000067689">
    <property type="component" value="Chromosome"/>
</dbReference>
<keyword evidence="2 5" id="KW-0808">Transferase</keyword>
<evidence type="ECO:0000256" key="2">
    <source>
        <dbReference type="ARBA" id="ARBA00022679"/>
    </source>
</evidence>
<sequence length="382" mass="42181">MTVPRPSPRTEIRVLDLFSGAGGLSSGFGAESTRFKTLRAIENDTAAAATYAENHDPETVFAGGIEDWLKSEDIPEADVVIGGPPCQGFSALGKQQQLDERNQLWLRYAETIRKARPKYFVLENVPQFLASVQLARFKRQCQPSQPLGNYTFRAMVLNAADYGAAQVRKRVILIGHHRDLPSPGFPVSTHAKAEDATHAAWRSLGDVLHGLRPAVTEIDLPNRTIEVGGTLLPGAFKTNELHLTRHYEQLSIDRIRHIPADGNRFDIPERLLADCWKKHKSGSGDVMGRLNYAKPSVTIRTEFFKPEKGRYLHPTENRALTHHEAARVQGFPDDYKWVGSKVAIARQIGNAVPIPLARAVGAHLLAALDAPSLLPGSEMNDD</sequence>
<dbReference type="Pfam" id="PF00145">
    <property type="entry name" value="DNA_methylase"/>
    <property type="match status" value="1"/>
</dbReference>
<dbReference type="PROSITE" id="PS00094">
    <property type="entry name" value="C5_MTASE_1"/>
    <property type="match status" value="1"/>
</dbReference>
<dbReference type="REBASE" id="136741">
    <property type="entry name" value="M.AerAR18ORF10900P"/>
</dbReference>
<keyword evidence="9" id="KW-1185">Reference proteome</keyword>
<dbReference type="GO" id="GO:0003886">
    <property type="term" value="F:DNA (cytosine-5-)-methyltransferase activity"/>
    <property type="evidence" value="ECO:0007669"/>
    <property type="project" value="UniProtKB-EC"/>
</dbReference>
<evidence type="ECO:0000313" key="9">
    <source>
        <dbReference type="Proteomes" id="UP000067689"/>
    </source>
</evidence>
<evidence type="ECO:0000256" key="7">
    <source>
        <dbReference type="RuleBase" id="RU000417"/>
    </source>
</evidence>
<feature type="active site" evidence="5">
    <location>
        <position position="86"/>
    </location>
</feature>
<dbReference type="PANTHER" id="PTHR10629">
    <property type="entry name" value="CYTOSINE-SPECIFIC METHYLTRANSFERASE"/>
    <property type="match status" value="1"/>
</dbReference>
<dbReference type="InterPro" id="IPR031303">
    <property type="entry name" value="C5_meth_CS"/>
</dbReference>
<evidence type="ECO:0000256" key="3">
    <source>
        <dbReference type="ARBA" id="ARBA00022691"/>
    </source>
</evidence>
<comment type="catalytic activity">
    <reaction evidence="7">
        <text>a 2'-deoxycytidine in DNA + S-adenosyl-L-methionine = a 5-methyl-2'-deoxycytidine in DNA + S-adenosyl-L-homocysteine + H(+)</text>
        <dbReference type="Rhea" id="RHEA:13681"/>
        <dbReference type="Rhea" id="RHEA-COMP:11369"/>
        <dbReference type="Rhea" id="RHEA-COMP:11370"/>
        <dbReference type="ChEBI" id="CHEBI:15378"/>
        <dbReference type="ChEBI" id="CHEBI:57856"/>
        <dbReference type="ChEBI" id="CHEBI:59789"/>
        <dbReference type="ChEBI" id="CHEBI:85452"/>
        <dbReference type="ChEBI" id="CHEBI:85454"/>
        <dbReference type="EC" id="2.1.1.37"/>
    </reaction>
</comment>
<dbReference type="GO" id="GO:0003677">
    <property type="term" value="F:DNA binding"/>
    <property type="evidence" value="ECO:0007669"/>
    <property type="project" value="TreeGrafter"/>
</dbReference>
<accession>A0A0U4CQ30</accession>
<keyword evidence="3 5" id="KW-0949">S-adenosyl-L-methionine</keyword>
<dbReference type="PATRIC" id="fig|2041.4.peg.2280"/>
<keyword evidence="1 5" id="KW-0489">Methyltransferase</keyword>
<dbReference type="GO" id="GO:0032259">
    <property type="term" value="P:methylation"/>
    <property type="evidence" value="ECO:0007669"/>
    <property type="project" value="UniProtKB-KW"/>
</dbReference>
<dbReference type="NCBIfam" id="TIGR00675">
    <property type="entry name" value="dcm"/>
    <property type="match status" value="1"/>
</dbReference>
<dbReference type="GO" id="GO:0044027">
    <property type="term" value="P:negative regulation of gene expression via chromosomal CpG island methylation"/>
    <property type="evidence" value="ECO:0007669"/>
    <property type="project" value="TreeGrafter"/>
</dbReference>
<dbReference type="SUPFAM" id="SSF53335">
    <property type="entry name" value="S-adenosyl-L-methionine-dependent methyltransferases"/>
    <property type="match status" value="1"/>
</dbReference>
<organism evidence="8 9">
    <name type="scientific">Aeromicrobium erythreum</name>
    <dbReference type="NCBI Taxonomy" id="2041"/>
    <lineage>
        <taxon>Bacteria</taxon>
        <taxon>Bacillati</taxon>
        <taxon>Actinomycetota</taxon>
        <taxon>Actinomycetes</taxon>
        <taxon>Propionibacteriales</taxon>
        <taxon>Nocardioidaceae</taxon>
        <taxon>Aeromicrobium</taxon>
    </lineage>
</organism>
<dbReference type="InterPro" id="IPR050390">
    <property type="entry name" value="C5-Methyltransferase"/>
</dbReference>
<dbReference type="InterPro" id="IPR018117">
    <property type="entry name" value="C5_DNA_meth_AS"/>
</dbReference>
<protein>
    <recommendedName>
        <fullName evidence="7">Cytosine-specific methyltransferase</fullName>
        <ecNumber evidence="7">2.1.1.37</ecNumber>
    </recommendedName>
</protein>
<comment type="similarity">
    <text evidence="5 6">Belongs to the class I-like SAM-binding methyltransferase superfamily. C5-methyltransferase family.</text>
</comment>
<reference evidence="8 9" key="1">
    <citation type="journal article" date="1991" name="Int. J. Syst. Bacteriol.">
        <title>Description of the erythromycin-producing bacterium Arthrobacter sp. strain NRRL B-3381 as Aeromicrobium erythreum gen. nov., sp. nov.</title>
        <authorList>
            <person name="Miller E.S."/>
            <person name="Woese C.R."/>
            <person name="Brenner S."/>
        </authorList>
    </citation>
    <scope>NUCLEOTIDE SEQUENCE [LARGE SCALE GENOMIC DNA]</scope>
    <source>
        <strain evidence="8 9">AR18</strain>
    </source>
</reference>
<dbReference type="EMBL" id="CP011502">
    <property type="protein sequence ID" value="ALX05174.1"/>
    <property type="molecule type" value="Genomic_DNA"/>
</dbReference>
<dbReference type="KEGG" id="aer:AERYTH_10900"/>
<dbReference type="EC" id="2.1.1.37" evidence="7"/>
<dbReference type="PRINTS" id="PR00105">
    <property type="entry name" value="C5METTRFRASE"/>
</dbReference>
<evidence type="ECO:0000313" key="8">
    <source>
        <dbReference type="EMBL" id="ALX05174.1"/>
    </source>
</evidence>
<dbReference type="PROSITE" id="PS00095">
    <property type="entry name" value="C5_MTASE_2"/>
    <property type="match status" value="1"/>
</dbReference>
<dbReference type="PANTHER" id="PTHR10629:SF52">
    <property type="entry name" value="DNA (CYTOSINE-5)-METHYLTRANSFERASE 1"/>
    <property type="match status" value="1"/>
</dbReference>
<evidence type="ECO:0000256" key="6">
    <source>
        <dbReference type="RuleBase" id="RU000416"/>
    </source>
</evidence>